<organism evidence="2 3">
    <name type="scientific">Candidatus Magasanikbacteria bacterium CG_4_9_14_0_2_um_filter_42_11</name>
    <dbReference type="NCBI Taxonomy" id="1974643"/>
    <lineage>
        <taxon>Bacteria</taxon>
        <taxon>Candidatus Magasanikiibacteriota</taxon>
    </lineage>
</organism>
<name>A0A2M8F897_9BACT</name>
<sequence length="145" mass="16473">MEHHIDTQDTSSHHRHLGKWILGIVVVLFIATSVYFFLRYQHAKTELTQLKDPAFQASQVQKENEQLVRDVAGLIELPMDQQPVIGTVQDVATLAEDQKFFSRAQNGDKVLIYEDKAIIYRPSVHKLINVGPVYLNATSTTDITQ</sequence>
<evidence type="ECO:0000313" key="2">
    <source>
        <dbReference type="EMBL" id="PJC51945.1"/>
    </source>
</evidence>
<evidence type="ECO:0000313" key="3">
    <source>
        <dbReference type="Proteomes" id="UP000231456"/>
    </source>
</evidence>
<keyword evidence="1" id="KW-1133">Transmembrane helix</keyword>
<dbReference type="AlphaFoldDB" id="A0A2M8F897"/>
<accession>A0A2M8F897</accession>
<feature type="transmembrane region" description="Helical" evidence="1">
    <location>
        <begin position="20"/>
        <end position="38"/>
    </location>
</feature>
<proteinExistence type="predicted"/>
<reference evidence="3" key="1">
    <citation type="submission" date="2017-09" db="EMBL/GenBank/DDBJ databases">
        <title>Depth-based differentiation of microbial function through sediment-hosted aquifers and enrichment of novel symbionts in the deep terrestrial subsurface.</title>
        <authorList>
            <person name="Probst A.J."/>
            <person name="Ladd B."/>
            <person name="Jarett J.K."/>
            <person name="Geller-Mcgrath D.E."/>
            <person name="Sieber C.M.K."/>
            <person name="Emerson J.B."/>
            <person name="Anantharaman K."/>
            <person name="Thomas B.C."/>
            <person name="Malmstrom R."/>
            <person name="Stieglmeier M."/>
            <person name="Klingl A."/>
            <person name="Woyke T."/>
            <person name="Ryan C.M."/>
            <person name="Banfield J.F."/>
        </authorList>
    </citation>
    <scope>NUCLEOTIDE SEQUENCE [LARGE SCALE GENOMIC DNA]</scope>
</reference>
<comment type="caution">
    <text evidence="2">The sequence shown here is derived from an EMBL/GenBank/DDBJ whole genome shotgun (WGS) entry which is preliminary data.</text>
</comment>
<evidence type="ECO:0000256" key="1">
    <source>
        <dbReference type="SAM" id="Phobius"/>
    </source>
</evidence>
<dbReference type="EMBL" id="PFRH01000164">
    <property type="protein sequence ID" value="PJC51945.1"/>
    <property type="molecule type" value="Genomic_DNA"/>
</dbReference>
<protein>
    <submittedName>
        <fullName evidence="2">Uncharacterized protein</fullName>
    </submittedName>
</protein>
<keyword evidence="1" id="KW-0472">Membrane</keyword>
<gene>
    <name evidence="2" type="ORF">CO030_05475</name>
</gene>
<dbReference type="Proteomes" id="UP000231456">
    <property type="component" value="Unassembled WGS sequence"/>
</dbReference>
<keyword evidence="1" id="KW-0812">Transmembrane</keyword>